<protein>
    <submittedName>
        <fullName evidence="2">Uncharacterized protein</fullName>
    </submittedName>
</protein>
<organism evidence="2 3">
    <name type="scientific">Natronococcus amylolyticus DSM 10524</name>
    <dbReference type="NCBI Taxonomy" id="1227497"/>
    <lineage>
        <taxon>Archaea</taxon>
        <taxon>Methanobacteriati</taxon>
        <taxon>Methanobacteriota</taxon>
        <taxon>Stenosarchaea group</taxon>
        <taxon>Halobacteria</taxon>
        <taxon>Halobacteriales</taxon>
        <taxon>Natrialbaceae</taxon>
        <taxon>Natronococcus</taxon>
    </lineage>
</organism>
<dbReference type="RefSeq" id="WP_005559537.1">
    <property type="nucleotide sequence ID" value="NZ_AOIB01000038.1"/>
</dbReference>
<dbReference type="Proteomes" id="UP000011688">
    <property type="component" value="Unassembled WGS sequence"/>
</dbReference>
<name>L9WY89_9EURY</name>
<accession>L9WY89</accession>
<evidence type="ECO:0000313" key="2">
    <source>
        <dbReference type="EMBL" id="ELY54141.1"/>
    </source>
</evidence>
<gene>
    <name evidence="2" type="ORF">C491_20157</name>
</gene>
<evidence type="ECO:0000313" key="3">
    <source>
        <dbReference type="Proteomes" id="UP000011688"/>
    </source>
</evidence>
<dbReference type="EMBL" id="AOIB01000038">
    <property type="protein sequence ID" value="ELY54141.1"/>
    <property type="molecule type" value="Genomic_DNA"/>
</dbReference>
<proteinExistence type="predicted"/>
<feature type="region of interest" description="Disordered" evidence="1">
    <location>
        <begin position="1"/>
        <end position="21"/>
    </location>
</feature>
<feature type="compositionally biased region" description="Basic and acidic residues" evidence="1">
    <location>
        <begin position="10"/>
        <end position="21"/>
    </location>
</feature>
<feature type="region of interest" description="Disordered" evidence="1">
    <location>
        <begin position="51"/>
        <end position="76"/>
    </location>
</feature>
<dbReference type="AlphaFoldDB" id="L9WY89"/>
<comment type="caution">
    <text evidence="2">The sequence shown here is derived from an EMBL/GenBank/DDBJ whole genome shotgun (WGS) entry which is preliminary data.</text>
</comment>
<sequence>MPSPSIPPTSHHEPDTNHTERVEAGLHLARFLGAFGRYSYGWNAFYTAHEQRPEAENGPISERPLVSERATTFSGN</sequence>
<evidence type="ECO:0000256" key="1">
    <source>
        <dbReference type="SAM" id="MobiDB-lite"/>
    </source>
</evidence>
<keyword evidence="3" id="KW-1185">Reference proteome</keyword>
<reference evidence="2 3" key="1">
    <citation type="journal article" date="2014" name="PLoS Genet.">
        <title>Phylogenetically driven sequencing of extremely halophilic archaea reveals strategies for static and dynamic osmo-response.</title>
        <authorList>
            <person name="Becker E.A."/>
            <person name="Seitzer P.M."/>
            <person name="Tritt A."/>
            <person name="Larsen D."/>
            <person name="Krusor M."/>
            <person name="Yao A.I."/>
            <person name="Wu D."/>
            <person name="Madern D."/>
            <person name="Eisen J.A."/>
            <person name="Darling A.E."/>
            <person name="Facciotti M.T."/>
        </authorList>
    </citation>
    <scope>NUCLEOTIDE SEQUENCE [LARGE SCALE GENOMIC DNA]</scope>
    <source>
        <strain evidence="2 3">DSM 10524</strain>
    </source>
</reference>